<evidence type="ECO:0000256" key="3">
    <source>
        <dbReference type="ARBA" id="ARBA00006991"/>
    </source>
</evidence>
<sequence length="474" mass="54342">MKEVDYVNKNSRESLPLEDNVRMKQLGGRDSQDVGRNQSADVYSPSVNKEELPWSPSLDEQESESSFLKEEVDQSWTSQEEAQTDREDETEYINFPLNVIVKSEYDDEEEPESSQLHPSKTDDSTETERPTTSTVKWIKTETDGDCAQLELVWKPGPKHFKKRSDRKAADSSETDISEDDGYDYWQQPLTEKESGWKASGSVNPNCSEAMAPPGPKAKGHVGKRNFSCDECGKKFRDQFSLKSHIRVHTGEQPFVCDVCGKRFKHQHDVKKHMKVHSEEQPFVCEVCGKRFKHQHNLKTHMRIHTGEKPYICNICGKAARHQNNLRTHMIVHGGEQPFSCDICGKKFNRQTNLKAHKAVHTGEKPHSCEICGKSYKRRTHLRGHMTTHSEERPFGCEVCGKRFNRKTYLHTHMVVHTGEKPYSCDFCGKNFSRKTHLDSHIAVHMGGQPFGCPVCGEEFPKQESLDRHMPLHFI</sequence>
<keyword evidence="13" id="KW-0539">Nucleus</keyword>
<dbReference type="FunFam" id="3.30.160.60:FF:001480">
    <property type="entry name" value="Si:cabz01071911.3"/>
    <property type="match status" value="1"/>
</dbReference>
<dbReference type="Pfam" id="PF13912">
    <property type="entry name" value="zf-C2H2_6"/>
    <property type="match status" value="1"/>
</dbReference>
<dbReference type="GO" id="GO:0008270">
    <property type="term" value="F:zinc ion binding"/>
    <property type="evidence" value="ECO:0007669"/>
    <property type="project" value="UniProtKB-KW"/>
</dbReference>
<evidence type="ECO:0000313" key="17">
    <source>
        <dbReference type="Ensembl" id="ENSCVAP00000008011.1"/>
    </source>
</evidence>
<dbReference type="FunFam" id="3.30.160.60:FF:000770">
    <property type="entry name" value="zinc finger protein 16"/>
    <property type="match status" value="1"/>
</dbReference>
<evidence type="ECO:0000256" key="11">
    <source>
        <dbReference type="ARBA" id="ARBA00023125"/>
    </source>
</evidence>
<dbReference type="FunFam" id="3.30.160.60:FF:000912">
    <property type="entry name" value="Zinc finger protein 660"/>
    <property type="match status" value="1"/>
</dbReference>
<dbReference type="FunFam" id="3.30.160.60:FF:001792">
    <property type="entry name" value="Zinc finger and BTB domain-containing 40"/>
    <property type="match status" value="1"/>
</dbReference>
<keyword evidence="6" id="KW-0677">Repeat</keyword>
<feature type="compositionally biased region" description="Basic and acidic residues" evidence="15">
    <location>
        <begin position="119"/>
        <end position="129"/>
    </location>
</feature>
<dbReference type="SMART" id="SM00355">
    <property type="entry name" value="ZnF_C2H2"/>
    <property type="match status" value="9"/>
</dbReference>
<reference evidence="17" key="2">
    <citation type="submission" date="2025-09" db="UniProtKB">
        <authorList>
            <consortium name="Ensembl"/>
        </authorList>
    </citation>
    <scope>IDENTIFICATION</scope>
</reference>
<dbReference type="GO" id="GO:0045595">
    <property type="term" value="P:regulation of cell differentiation"/>
    <property type="evidence" value="ECO:0007669"/>
    <property type="project" value="UniProtKB-ARBA"/>
</dbReference>
<feature type="domain" description="C2H2-type" evidence="16">
    <location>
        <begin position="450"/>
        <end position="474"/>
    </location>
</feature>
<dbReference type="GO" id="GO:0005654">
    <property type="term" value="C:nucleoplasm"/>
    <property type="evidence" value="ECO:0007669"/>
    <property type="project" value="TreeGrafter"/>
</dbReference>
<feature type="domain" description="C2H2-type" evidence="16">
    <location>
        <begin position="366"/>
        <end position="393"/>
    </location>
</feature>
<dbReference type="GeneID" id="107102504"/>
<evidence type="ECO:0000256" key="2">
    <source>
        <dbReference type="ARBA" id="ARBA00004123"/>
    </source>
</evidence>
<dbReference type="GO" id="GO:0001227">
    <property type="term" value="F:DNA-binding transcription repressor activity, RNA polymerase II-specific"/>
    <property type="evidence" value="ECO:0007669"/>
    <property type="project" value="TreeGrafter"/>
</dbReference>
<dbReference type="InterPro" id="IPR013087">
    <property type="entry name" value="Znf_C2H2_type"/>
</dbReference>
<dbReference type="KEGG" id="cvg:107102504"/>
<dbReference type="FunFam" id="3.30.160.60:FF:000097">
    <property type="entry name" value="Zinc finger protein"/>
    <property type="match status" value="1"/>
</dbReference>
<evidence type="ECO:0000256" key="7">
    <source>
        <dbReference type="ARBA" id="ARBA00022771"/>
    </source>
</evidence>
<evidence type="ECO:0000256" key="14">
    <source>
        <dbReference type="PROSITE-ProRule" id="PRU00042"/>
    </source>
</evidence>
<feature type="domain" description="C2H2-type" evidence="16">
    <location>
        <begin position="338"/>
        <end position="365"/>
    </location>
</feature>
<accession>A0A3Q2CQW0</accession>
<dbReference type="GO" id="GO:0000978">
    <property type="term" value="F:RNA polymerase II cis-regulatory region sequence-specific DNA binding"/>
    <property type="evidence" value="ECO:0007669"/>
    <property type="project" value="TreeGrafter"/>
</dbReference>
<evidence type="ECO:0000256" key="15">
    <source>
        <dbReference type="SAM" id="MobiDB-lite"/>
    </source>
</evidence>
<feature type="region of interest" description="Disordered" evidence="15">
    <location>
        <begin position="1"/>
        <end position="139"/>
    </location>
</feature>
<feature type="domain" description="C2H2-type" evidence="16">
    <location>
        <begin position="394"/>
        <end position="421"/>
    </location>
</feature>
<dbReference type="Pfam" id="PF00096">
    <property type="entry name" value="zf-C2H2"/>
    <property type="match status" value="8"/>
</dbReference>
<dbReference type="OrthoDB" id="8117402at2759"/>
<keyword evidence="5" id="KW-0479">Metal-binding</keyword>
<dbReference type="AlphaFoldDB" id="A0A3Q2CQW0"/>
<dbReference type="InterPro" id="IPR036236">
    <property type="entry name" value="Znf_C2H2_sf"/>
</dbReference>
<comment type="function">
    <text evidence="1">May be involved in transcriptional regulation.</text>
</comment>
<feature type="compositionally biased region" description="Acidic residues" evidence="15">
    <location>
        <begin position="172"/>
        <end position="181"/>
    </location>
</feature>
<dbReference type="FunFam" id="3.30.160.60:FF:000624">
    <property type="entry name" value="zinc finger protein 697"/>
    <property type="match status" value="2"/>
</dbReference>
<dbReference type="FunFam" id="3.30.160.60:FF:000839">
    <property type="entry name" value="Zinc finger protein 691"/>
    <property type="match status" value="1"/>
</dbReference>
<reference evidence="17" key="1">
    <citation type="submission" date="2025-08" db="UniProtKB">
        <authorList>
            <consortium name="Ensembl"/>
        </authorList>
    </citation>
    <scope>IDENTIFICATION</scope>
</reference>
<evidence type="ECO:0000256" key="12">
    <source>
        <dbReference type="ARBA" id="ARBA00023163"/>
    </source>
</evidence>
<feature type="domain" description="C2H2-type" evidence="16">
    <location>
        <begin position="226"/>
        <end position="253"/>
    </location>
</feature>
<evidence type="ECO:0000256" key="4">
    <source>
        <dbReference type="ARBA" id="ARBA00022499"/>
    </source>
</evidence>
<evidence type="ECO:0000256" key="8">
    <source>
        <dbReference type="ARBA" id="ARBA00022833"/>
    </source>
</evidence>
<dbReference type="PANTHER" id="PTHR24399:SF23">
    <property type="entry name" value="C2H2-TYPE DOMAIN-CONTAINING PROTEIN"/>
    <property type="match status" value="1"/>
</dbReference>
<organism evidence="17 18">
    <name type="scientific">Cyprinodon variegatus</name>
    <name type="common">Sheepshead minnow</name>
    <dbReference type="NCBI Taxonomy" id="28743"/>
    <lineage>
        <taxon>Eukaryota</taxon>
        <taxon>Metazoa</taxon>
        <taxon>Chordata</taxon>
        <taxon>Craniata</taxon>
        <taxon>Vertebrata</taxon>
        <taxon>Euteleostomi</taxon>
        <taxon>Actinopterygii</taxon>
        <taxon>Neopterygii</taxon>
        <taxon>Teleostei</taxon>
        <taxon>Neoteleostei</taxon>
        <taxon>Acanthomorphata</taxon>
        <taxon>Ovalentaria</taxon>
        <taxon>Atherinomorphae</taxon>
        <taxon>Cyprinodontiformes</taxon>
        <taxon>Cyprinodontidae</taxon>
        <taxon>Cyprinodon</taxon>
    </lineage>
</organism>
<keyword evidence="12" id="KW-0804">Transcription</keyword>
<dbReference type="RefSeq" id="XP_015257321.1">
    <property type="nucleotide sequence ID" value="XM_015401835.1"/>
</dbReference>
<keyword evidence="11" id="KW-0238">DNA-binding</keyword>
<evidence type="ECO:0000256" key="9">
    <source>
        <dbReference type="ARBA" id="ARBA00022843"/>
    </source>
</evidence>
<feature type="domain" description="C2H2-type" evidence="16">
    <location>
        <begin position="254"/>
        <end position="281"/>
    </location>
</feature>
<feature type="compositionally biased region" description="Basic and acidic residues" evidence="15">
    <location>
        <begin position="1"/>
        <end position="12"/>
    </location>
</feature>
<proteinExistence type="inferred from homology"/>
<evidence type="ECO:0000256" key="13">
    <source>
        <dbReference type="ARBA" id="ARBA00023242"/>
    </source>
</evidence>
<dbReference type="PROSITE" id="PS00028">
    <property type="entry name" value="ZINC_FINGER_C2H2_1"/>
    <property type="match status" value="8"/>
</dbReference>
<dbReference type="Gene3D" id="3.30.160.60">
    <property type="entry name" value="Classic Zinc Finger"/>
    <property type="match status" value="9"/>
</dbReference>
<keyword evidence="4" id="KW-1017">Isopeptide bond</keyword>
<feature type="domain" description="C2H2-type" evidence="16">
    <location>
        <begin position="422"/>
        <end position="449"/>
    </location>
</feature>
<dbReference type="SUPFAM" id="SSF57667">
    <property type="entry name" value="beta-beta-alpha zinc fingers"/>
    <property type="match status" value="5"/>
</dbReference>
<keyword evidence="7 14" id="KW-0863">Zinc-finger</keyword>
<evidence type="ECO:0000313" key="18">
    <source>
        <dbReference type="Proteomes" id="UP000265020"/>
    </source>
</evidence>
<evidence type="ECO:0000256" key="1">
    <source>
        <dbReference type="ARBA" id="ARBA00003767"/>
    </source>
</evidence>
<dbReference type="GeneTree" id="ENSGT00950000182774"/>
<keyword evidence="9" id="KW-0832">Ubl conjugation</keyword>
<name>A0A3Q2CQW0_CYPVA</name>
<comment type="similarity">
    <text evidence="3">Belongs to the krueppel C2H2-type zinc-finger protein family.</text>
</comment>
<evidence type="ECO:0000256" key="10">
    <source>
        <dbReference type="ARBA" id="ARBA00023015"/>
    </source>
</evidence>
<feature type="domain" description="C2H2-type" evidence="16">
    <location>
        <begin position="310"/>
        <end position="337"/>
    </location>
</feature>
<dbReference type="Ensembl" id="ENSCVAT00000002334.1">
    <property type="protein sequence ID" value="ENSCVAP00000008011.1"/>
    <property type="gene ID" value="ENSCVAG00000009747.1"/>
</dbReference>
<dbReference type="Proteomes" id="UP000265020">
    <property type="component" value="Unassembled WGS sequence"/>
</dbReference>
<protein>
    <submittedName>
        <fullName evidence="17">Gastrula zinc finger protein XlCGF57.1-like</fullName>
    </submittedName>
</protein>
<keyword evidence="10" id="KW-0805">Transcription regulation</keyword>
<dbReference type="PROSITE" id="PS50157">
    <property type="entry name" value="ZINC_FINGER_C2H2_2"/>
    <property type="match status" value="9"/>
</dbReference>
<feature type="domain" description="C2H2-type" evidence="16">
    <location>
        <begin position="282"/>
        <end position="309"/>
    </location>
</feature>
<evidence type="ECO:0000256" key="6">
    <source>
        <dbReference type="ARBA" id="ARBA00022737"/>
    </source>
</evidence>
<feature type="region of interest" description="Disordered" evidence="15">
    <location>
        <begin position="158"/>
        <end position="181"/>
    </location>
</feature>
<feature type="compositionally biased region" description="Polar residues" evidence="15">
    <location>
        <begin position="34"/>
        <end position="47"/>
    </location>
</feature>
<comment type="subcellular location">
    <subcellularLocation>
        <location evidence="2">Nucleus</location>
    </subcellularLocation>
</comment>
<keyword evidence="18" id="KW-1185">Reference proteome</keyword>
<dbReference type="PANTHER" id="PTHR24399">
    <property type="entry name" value="ZINC FINGER AND BTB DOMAIN-CONTAINING"/>
    <property type="match status" value="1"/>
</dbReference>
<evidence type="ECO:0000259" key="16">
    <source>
        <dbReference type="PROSITE" id="PS50157"/>
    </source>
</evidence>
<keyword evidence="8" id="KW-0862">Zinc</keyword>
<evidence type="ECO:0000256" key="5">
    <source>
        <dbReference type="ARBA" id="ARBA00022723"/>
    </source>
</evidence>
<dbReference type="OMA" id="WARQEEQ"/>